<gene>
    <name evidence="1" type="ORF">H9647_06675</name>
</gene>
<evidence type="ECO:0000313" key="1">
    <source>
        <dbReference type="EMBL" id="MBD7967739.1"/>
    </source>
</evidence>
<comment type="caution">
    <text evidence="1">The sequence shown here is derived from an EMBL/GenBank/DDBJ whole genome shotgun (WGS) entry which is preliminary data.</text>
</comment>
<dbReference type="Proteomes" id="UP000608071">
    <property type="component" value="Unassembled WGS sequence"/>
</dbReference>
<dbReference type="EMBL" id="JACSQL010000002">
    <property type="protein sequence ID" value="MBD7967739.1"/>
    <property type="molecule type" value="Genomic_DNA"/>
</dbReference>
<accession>A0ABR8SXB5</accession>
<organism evidence="1 2">
    <name type="scientific">Paenibacillus gallinarum</name>
    <dbReference type="NCBI Taxonomy" id="2762232"/>
    <lineage>
        <taxon>Bacteria</taxon>
        <taxon>Bacillati</taxon>
        <taxon>Bacillota</taxon>
        <taxon>Bacilli</taxon>
        <taxon>Bacillales</taxon>
        <taxon>Paenibacillaceae</taxon>
        <taxon>Paenibacillus</taxon>
    </lineage>
</organism>
<keyword evidence="2" id="KW-1185">Reference proteome</keyword>
<dbReference type="RefSeq" id="WP_191798980.1">
    <property type="nucleotide sequence ID" value="NZ_JACSQL010000002.1"/>
</dbReference>
<proteinExistence type="predicted"/>
<name>A0ABR8SXB5_9BACL</name>
<sequence>MSKQEITKEFLEHIKHGIVEYWANLSDKTDLEKCDGVAFSILTLLDGYSGGMSPFEVKPLDEEGIAGEDIAGSLHEQYAALGGSGNE</sequence>
<evidence type="ECO:0000313" key="2">
    <source>
        <dbReference type="Proteomes" id="UP000608071"/>
    </source>
</evidence>
<reference evidence="1 2" key="1">
    <citation type="submission" date="2020-08" db="EMBL/GenBank/DDBJ databases">
        <title>A Genomic Blueprint of the Chicken Gut Microbiome.</title>
        <authorList>
            <person name="Gilroy R."/>
            <person name="Ravi A."/>
            <person name="Getino M."/>
            <person name="Pursley I."/>
            <person name="Horton D.L."/>
            <person name="Alikhan N.-F."/>
            <person name="Baker D."/>
            <person name="Gharbi K."/>
            <person name="Hall N."/>
            <person name="Watson M."/>
            <person name="Adriaenssens E.M."/>
            <person name="Foster-Nyarko E."/>
            <person name="Jarju S."/>
            <person name="Secka A."/>
            <person name="Antonio M."/>
            <person name="Oren A."/>
            <person name="Chaudhuri R."/>
            <person name="La Ragione R.M."/>
            <person name="Hildebrand F."/>
            <person name="Pallen M.J."/>
        </authorList>
    </citation>
    <scope>NUCLEOTIDE SEQUENCE [LARGE SCALE GENOMIC DNA]</scope>
    <source>
        <strain evidence="1 2">Sa2BVA9</strain>
    </source>
</reference>
<protein>
    <submittedName>
        <fullName evidence="1">Uncharacterized protein</fullName>
    </submittedName>
</protein>